<dbReference type="NCBIfam" id="TIGR03506">
    <property type="entry name" value="FlgEFG_subfam"/>
    <property type="match status" value="2"/>
</dbReference>
<name>A0A0W0U1R0_9GAMM</name>
<keyword evidence="12" id="KW-0969">Cilium</keyword>
<dbReference type="NCBIfam" id="TIGR02488">
    <property type="entry name" value="flgG_G_neg"/>
    <property type="match status" value="1"/>
</dbReference>
<evidence type="ECO:0000256" key="7">
    <source>
        <dbReference type="NCBIfam" id="TIGR02488"/>
    </source>
</evidence>
<dbReference type="GO" id="GO:0009426">
    <property type="term" value="C:bacterial-type flagellum basal body, distal rod"/>
    <property type="evidence" value="ECO:0007669"/>
    <property type="project" value="UniProtKB-UniRule"/>
</dbReference>
<dbReference type="AlphaFoldDB" id="A0A0W0U1R0"/>
<protein>
    <recommendedName>
        <fullName evidence="3 7">Flagellar basal-body rod protein FlgG</fullName>
    </recommendedName>
    <alternativeName>
        <fullName evidence="6 8">Distal rod protein</fullName>
    </alternativeName>
</protein>
<evidence type="ECO:0000256" key="6">
    <source>
        <dbReference type="ARBA" id="ARBA00032912"/>
    </source>
</evidence>
<dbReference type="InterPro" id="IPR053967">
    <property type="entry name" value="LlgE_F_G-like_D1"/>
</dbReference>
<dbReference type="InterPro" id="IPR019776">
    <property type="entry name" value="Flagellar_basal_body_rod_CS"/>
</dbReference>
<evidence type="ECO:0000256" key="2">
    <source>
        <dbReference type="ARBA" id="ARBA00009677"/>
    </source>
</evidence>
<dbReference type="PROSITE" id="PS00588">
    <property type="entry name" value="FLAGELLA_BB_ROD"/>
    <property type="match status" value="1"/>
</dbReference>
<evidence type="ECO:0000259" key="11">
    <source>
        <dbReference type="Pfam" id="PF22692"/>
    </source>
</evidence>
<evidence type="ECO:0000256" key="5">
    <source>
        <dbReference type="ARBA" id="ARBA00025933"/>
    </source>
</evidence>
<feature type="domain" description="Flagellar basal-body/hook protein C-terminal" evidence="10">
    <location>
        <begin position="215"/>
        <end position="258"/>
    </location>
</feature>
<comment type="caution">
    <text evidence="12">The sequence shown here is derived from an EMBL/GenBank/DDBJ whole genome shotgun (WGS) entry which is preliminary data.</text>
</comment>
<dbReference type="InterPro" id="IPR001444">
    <property type="entry name" value="Flag_bb_rod_N"/>
</dbReference>
<evidence type="ECO:0000256" key="1">
    <source>
        <dbReference type="ARBA" id="ARBA00004117"/>
    </source>
</evidence>
<dbReference type="STRING" id="45065.Lgee_0759"/>
<proteinExistence type="inferred from homology"/>
<dbReference type="PANTHER" id="PTHR30435">
    <property type="entry name" value="FLAGELLAR PROTEIN"/>
    <property type="match status" value="1"/>
</dbReference>
<evidence type="ECO:0000259" key="9">
    <source>
        <dbReference type="Pfam" id="PF00460"/>
    </source>
</evidence>
<evidence type="ECO:0000256" key="4">
    <source>
        <dbReference type="ARBA" id="ARBA00023143"/>
    </source>
</evidence>
<comment type="similarity">
    <text evidence="2 8">Belongs to the flagella basal body rod proteins family.</text>
</comment>
<dbReference type="PANTHER" id="PTHR30435:SF19">
    <property type="entry name" value="FLAGELLAR BASAL-BODY ROD PROTEIN FLGG"/>
    <property type="match status" value="1"/>
</dbReference>
<dbReference type="InterPro" id="IPR012834">
    <property type="entry name" value="FlgG_G_neg"/>
</dbReference>
<evidence type="ECO:0000313" key="13">
    <source>
        <dbReference type="Proteomes" id="UP000054785"/>
    </source>
</evidence>
<dbReference type="EMBL" id="LNYC01000022">
    <property type="protein sequence ID" value="KTD02067.1"/>
    <property type="molecule type" value="Genomic_DNA"/>
</dbReference>
<evidence type="ECO:0000256" key="8">
    <source>
        <dbReference type="RuleBase" id="RU362116"/>
    </source>
</evidence>
<evidence type="ECO:0000313" key="12">
    <source>
        <dbReference type="EMBL" id="KTD02067.1"/>
    </source>
</evidence>
<dbReference type="Pfam" id="PF22692">
    <property type="entry name" value="LlgE_F_G_D1"/>
    <property type="match status" value="1"/>
</dbReference>
<evidence type="ECO:0000256" key="3">
    <source>
        <dbReference type="ARBA" id="ARBA00017948"/>
    </source>
</evidence>
<dbReference type="SUPFAM" id="SSF117143">
    <property type="entry name" value="Flagellar hook protein flgE"/>
    <property type="match status" value="1"/>
</dbReference>
<gene>
    <name evidence="12" type="primary">flgG_1</name>
    <name evidence="12" type="ORF">Lgee_0759</name>
</gene>
<comment type="subunit">
    <text evidence="5 8">The basal body constitutes a major portion of the flagellar organelle and consists of four rings (L,P,S, and M) mounted on a central rod. The rod consists of about 26 subunits of FlgG in the distal portion, and FlgB, FlgC and FlgF are thought to build up the proximal portion of the rod with about 6 subunits each.</text>
</comment>
<dbReference type="OrthoDB" id="9804559at2"/>
<dbReference type="Pfam" id="PF00460">
    <property type="entry name" value="Flg_bb_rod"/>
    <property type="match status" value="1"/>
</dbReference>
<keyword evidence="4 8" id="KW-0975">Bacterial flagellum</keyword>
<dbReference type="GO" id="GO:0071978">
    <property type="term" value="P:bacterial-type flagellum-dependent swarming motility"/>
    <property type="evidence" value="ECO:0007669"/>
    <property type="project" value="TreeGrafter"/>
</dbReference>
<feature type="domain" description="Flagellar basal body rod protein N-terminal" evidence="9">
    <location>
        <begin position="5"/>
        <end position="35"/>
    </location>
</feature>
<keyword evidence="12" id="KW-0966">Cell projection</keyword>
<dbReference type="InterPro" id="IPR010930">
    <property type="entry name" value="Flg_bb/hook_C_dom"/>
</dbReference>
<sequence>MDAAMRVAESGLKAHHRNIEVISNNLANANTTSFKKNRAGFEDLAYQVLRQPGSPTSDVTNSPTGMLVGTGVRVADNKKLFTDGPIIQTGNAWDVAIAGRGFLRIQIPNQPNPAFTRAGNLQVNELGQFVLPNGYLLDPPLIIPEGTLSVQISRDGVVNVKTNAGLQEIGRLELTDFMNPAGLEAIGENLYRETIASGQPITGIPGNDGLGTIEQFSLESSNVNVVEEMVNLIEAQRSFEVTSKAISAIDSMLQNLSREI</sequence>
<accession>A0A0W0U1R0</accession>
<keyword evidence="12" id="KW-0282">Flagellum</keyword>
<feature type="domain" description="Flagellar hook protein FlgE/F/G-like D1" evidence="11">
    <location>
        <begin position="96"/>
        <end position="160"/>
    </location>
</feature>
<evidence type="ECO:0000259" key="10">
    <source>
        <dbReference type="Pfam" id="PF06429"/>
    </source>
</evidence>
<dbReference type="Proteomes" id="UP000054785">
    <property type="component" value="Unassembled WGS sequence"/>
</dbReference>
<comment type="subcellular location">
    <subcellularLocation>
        <location evidence="1 8">Bacterial flagellum basal body</location>
    </subcellularLocation>
</comment>
<reference evidence="12 13" key="1">
    <citation type="submission" date="2015-11" db="EMBL/GenBank/DDBJ databases">
        <title>Genomic analysis of 38 Legionella species identifies large and diverse effector repertoires.</title>
        <authorList>
            <person name="Burstein D."/>
            <person name="Amaro F."/>
            <person name="Zusman T."/>
            <person name="Lifshitz Z."/>
            <person name="Cohen O."/>
            <person name="Gilbert J.A."/>
            <person name="Pupko T."/>
            <person name="Shuman H.A."/>
            <person name="Segal G."/>
        </authorList>
    </citation>
    <scope>NUCLEOTIDE SEQUENCE [LARGE SCALE GENOMIC DNA]</scope>
    <source>
        <strain evidence="12 13">ATCC 49504</strain>
    </source>
</reference>
<dbReference type="PATRIC" id="fig|45065.4.peg.815"/>
<organism evidence="12 13">
    <name type="scientific">Legionella geestiana</name>
    <dbReference type="NCBI Taxonomy" id="45065"/>
    <lineage>
        <taxon>Bacteria</taxon>
        <taxon>Pseudomonadati</taxon>
        <taxon>Pseudomonadota</taxon>
        <taxon>Gammaproteobacteria</taxon>
        <taxon>Legionellales</taxon>
        <taxon>Legionellaceae</taxon>
        <taxon>Legionella</taxon>
    </lineage>
</organism>
<dbReference type="InterPro" id="IPR020013">
    <property type="entry name" value="Flagellar_FlgE/F/G"/>
</dbReference>
<keyword evidence="13" id="KW-1185">Reference proteome</keyword>
<dbReference type="Pfam" id="PF06429">
    <property type="entry name" value="Flg_bbr_C"/>
    <property type="match status" value="1"/>
</dbReference>
<dbReference type="InterPro" id="IPR037925">
    <property type="entry name" value="FlgE/F/G-like"/>
</dbReference>